<feature type="domain" description="RNA polymerase sigma-70 region 2" evidence="6">
    <location>
        <begin position="14"/>
        <end position="72"/>
    </location>
</feature>
<dbReference type="InterPro" id="IPR013324">
    <property type="entry name" value="RNA_pol_sigma_r3/r4-like"/>
</dbReference>
<organism evidence="8 9">
    <name type="scientific">Photobacterium frigidiphilum</name>
    <dbReference type="NCBI Taxonomy" id="264736"/>
    <lineage>
        <taxon>Bacteria</taxon>
        <taxon>Pseudomonadati</taxon>
        <taxon>Pseudomonadota</taxon>
        <taxon>Gammaproteobacteria</taxon>
        <taxon>Vibrionales</taxon>
        <taxon>Vibrionaceae</taxon>
        <taxon>Photobacterium</taxon>
    </lineage>
</organism>
<keyword evidence="9" id="KW-1185">Reference proteome</keyword>
<protein>
    <submittedName>
        <fullName evidence="8">RNA polymerase subunit sigma-70</fullName>
    </submittedName>
</protein>
<name>A0A2T3J613_9GAMM</name>
<dbReference type="EMBL" id="PYMJ01000069">
    <property type="protein sequence ID" value="PSU42276.1"/>
    <property type="molecule type" value="Genomic_DNA"/>
</dbReference>
<evidence type="ECO:0000256" key="2">
    <source>
        <dbReference type="ARBA" id="ARBA00023015"/>
    </source>
</evidence>
<gene>
    <name evidence="8" type="ORF">C9J12_29110</name>
</gene>
<dbReference type="Proteomes" id="UP000240987">
    <property type="component" value="Unassembled WGS sequence"/>
</dbReference>
<proteinExistence type="inferred from homology"/>
<dbReference type="SUPFAM" id="SSF88946">
    <property type="entry name" value="Sigma2 domain of RNA polymerase sigma factors"/>
    <property type="match status" value="1"/>
</dbReference>
<dbReference type="NCBIfam" id="TIGR02937">
    <property type="entry name" value="sigma70-ECF"/>
    <property type="match status" value="1"/>
</dbReference>
<evidence type="ECO:0000256" key="1">
    <source>
        <dbReference type="ARBA" id="ARBA00010641"/>
    </source>
</evidence>
<dbReference type="Pfam" id="PF04542">
    <property type="entry name" value="Sigma70_r2"/>
    <property type="match status" value="1"/>
</dbReference>
<dbReference type="PANTHER" id="PTHR43133:SF8">
    <property type="entry name" value="RNA POLYMERASE SIGMA FACTOR HI_1459-RELATED"/>
    <property type="match status" value="1"/>
</dbReference>
<evidence type="ECO:0000256" key="3">
    <source>
        <dbReference type="ARBA" id="ARBA00023082"/>
    </source>
</evidence>
<evidence type="ECO:0000259" key="6">
    <source>
        <dbReference type="Pfam" id="PF04542"/>
    </source>
</evidence>
<keyword evidence="2" id="KW-0805">Transcription regulation</keyword>
<dbReference type="Pfam" id="PF08281">
    <property type="entry name" value="Sigma70_r4_2"/>
    <property type="match status" value="1"/>
</dbReference>
<dbReference type="GO" id="GO:0016987">
    <property type="term" value="F:sigma factor activity"/>
    <property type="evidence" value="ECO:0007669"/>
    <property type="project" value="UniProtKB-KW"/>
</dbReference>
<accession>A0A2T3J613</accession>
<keyword evidence="3" id="KW-0731">Sigma factor</keyword>
<reference evidence="8 9" key="1">
    <citation type="submission" date="2018-01" db="EMBL/GenBank/DDBJ databases">
        <title>Whole genome sequencing of Histamine producing bacteria.</title>
        <authorList>
            <person name="Butler K."/>
        </authorList>
    </citation>
    <scope>NUCLEOTIDE SEQUENCE [LARGE SCALE GENOMIC DNA]</scope>
    <source>
        <strain evidence="8 9">JCM 12947</strain>
    </source>
</reference>
<keyword evidence="4" id="KW-0238">DNA-binding</keyword>
<dbReference type="InterPro" id="IPR036388">
    <property type="entry name" value="WH-like_DNA-bd_sf"/>
</dbReference>
<dbReference type="Gene3D" id="1.10.10.10">
    <property type="entry name" value="Winged helix-like DNA-binding domain superfamily/Winged helix DNA-binding domain"/>
    <property type="match status" value="1"/>
</dbReference>
<evidence type="ECO:0000256" key="4">
    <source>
        <dbReference type="ARBA" id="ARBA00023125"/>
    </source>
</evidence>
<evidence type="ECO:0000256" key="5">
    <source>
        <dbReference type="ARBA" id="ARBA00023163"/>
    </source>
</evidence>
<comment type="similarity">
    <text evidence="1">Belongs to the sigma-70 factor family. ECF subfamily.</text>
</comment>
<dbReference type="GO" id="GO:0003677">
    <property type="term" value="F:DNA binding"/>
    <property type="evidence" value="ECO:0007669"/>
    <property type="project" value="UniProtKB-KW"/>
</dbReference>
<dbReference type="OrthoDB" id="9797134at2"/>
<dbReference type="AlphaFoldDB" id="A0A2T3J613"/>
<dbReference type="GO" id="GO:0006352">
    <property type="term" value="P:DNA-templated transcription initiation"/>
    <property type="evidence" value="ECO:0007669"/>
    <property type="project" value="InterPro"/>
</dbReference>
<dbReference type="InterPro" id="IPR013325">
    <property type="entry name" value="RNA_pol_sigma_r2"/>
</dbReference>
<sequence>MKCLMKAWGETESVLYGWLMKQTQSQHETEDIMQEVFLKAMSNRERFCTLDDSRSWLFKITKNHFIDYLRRKVDCKDIGELVAPDNVLPVMTQLQTCLPRLLPKLSAKNRHIIEECDLNGLTQLEYAKRNELSLPATKARLRRARLELKDKLINECKVKQDHTGVCCFKRIQA</sequence>
<evidence type="ECO:0000313" key="9">
    <source>
        <dbReference type="Proteomes" id="UP000240987"/>
    </source>
</evidence>
<feature type="domain" description="RNA polymerase sigma factor 70 region 4 type 2" evidence="7">
    <location>
        <begin position="97"/>
        <end position="148"/>
    </location>
</feature>
<dbReference type="PANTHER" id="PTHR43133">
    <property type="entry name" value="RNA POLYMERASE ECF-TYPE SIGMA FACTO"/>
    <property type="match status" value="1"/>
</dbReference>
<comment type="caution">
    <text evidence="8">The sequence shown here is derived from an EMBL/GenBank/DDBJ whole genome shotgun (WGS) entry which is preliminary data.</text>
</comment>
<keyword evidence="5" id="KW-0804">Transcription</keyword>
<evidence type="ECO:0000259" key="7">
    <source>
        <dbReference type="Pfam" id="PF08281"/>
    </source>
</evidence>
<dbReference type="InterPro" id="IPR014284">
    <property type="entry name" value="RNA_pol_sigma-70_dom"/>
</dbReference>
<dbReference type="InterPro" id="IPR013249">
    <property type="entry name" value="RNA_pol_sigma70_r4_t2"/>
</dbReference>
<dbReference type="Gene3D" id="1.10.1740.10">
    <property type="match status" value="1"/>
</dbReference>
<dbReference type="InterPro" id="IPR007627">
    <property type="entry name" value="RNA_pol_sigma70_r2"/>
</dbReference>
<dbReference type="InterPro" id="IPR039425">
    <property type="entry name" value="RNA_pol_sigma-70-like"/>
</dbReference>
<evidence type="ECO:0000313" key="8">
    <source>
        <dbReference type="EMBL" id="PSU42276.1"/>
    </source>
</evidence>
<dbReference type="SUPFAM" id="SSF88659">
    <property type="entry name" value="Sigma3 and sigma4 domains of RNA polymerase sigma factors"/>
    <property type="match status" value="1"/>
</dbReference>